<evidence type="ECO:0000313" key="2">
    <source>
        <dbReference type="Proteomes" id="UP000188268"/>
    </source>
</evidence>
<gene>
    <name evidence="1" type="ORF">CCACVL1_30866</name>
</gene>
<dbReference type="Proteomes" id="UP000188268">
    <property type="component" value="Unassembled WGS sequence"/>
</dbReference>
<evidence type="ECO:0000313" key="1">
    <source>
        <dbReference type="EMBL" id="OMO49666.1"/>
    </source>
</evidence>
<comment type="caution">
    <text evidence="1">The sequence shown here is derived from an EMBL/GenBank/DDBJ whole genome shotgun (WGS) entry which is preliminary data.</text>
</comment>
<dbReference type="Gramene" id="OMO49666">
    <property type="protein sequence ID" value="OMO49666"/>
    <property type="gene ID" value="CCACVL1_30866"/>
</dbReference>
<name>A0A1R3FV78_COCAP</name>
<organism evidence="1 2">
    <name type="scientific">Corchorus capsularis</name>
    <name type="common">Jute</name>
    <dbReference type="NCBI Taxonomy" id="210143"/>
    <lineage>
        <taxon>Eukaryota</taxon>
        <taxon>Viridiplantae</taxon>
        <taxon>Streptophyta</taxon>
        <taxon>Embryophyta</taxon>
        <taxon>Tracheophyta</taxon>
        <taxon>Spermatophyta</taxon>
        <taxon>Magnoliopsida</taxon>
        <taxon>eudicotyledons</taxon>
        <taxon>Gunneridae</taxon>
        <taxon>Pentapetalae</taxon>
        <taxon>rosids</taxon>
        <taxon>malvids</taxon>
        <taxon>Malvales</taxon>
        <taxon>Malvaceae</taxon>
        <taxon>Grewioideae</taxon>
        <taxon>Apeibeae</taxon>
        <taxon>Corchorus</taxon>
    </lineage>
</organism>
<keyword evidence="2" id="KW-1185">Reference proteome</keyword>
<proteinExistence type="predicted"/>
<sequence length="139" mass="15632">MPSMSHIGAATDSPSQTHTRAMARCKADVVARKLENYMLNLLLRRLVGKRAKRFPAAESLLALLIMVILKPFDASWFAHMEIVPMKTTRRTLEMMPELDAEKNPFSSSPVAEAAAEVEEEWVAKRGRERVWSSMDGMDA</sequence>
<accession>A0A1R3FV78</accession>
<dbReference type="EMBL" id="AWWV01016423">
    <property type="protein sequence ID" value="OMO49666.1"/>
    <property type="molecule type" value="Genomic_DNA"/>
</dbReference>
<dbReference type="AlphaFoldDB" id="A0A1R3FV78"/>
<reference evidence="1 2" key="1">
    <citation type="submission" date="2013-09" db="EMBL/GenBank/DDBJ databases">
        <title>Corchorus capsularis genome sequencing.</title>
        <authorList>
            <person name="Alam M."/>
            <person name="Haque M.S."/>
            <person name="Islam M.S."/>
            <person name="Emdad E.M."/>
            <person name="Islam M.M."/>
            <person name="Ahmed B."/>
            <person name="Halim A."/>
            <person name="Hossen Q.M.M."/>
            <person name="Hossain M.Z."/>
            <person name="Ahmed R."/>
            <person name="Khan M.M."/>
            <person name="Islam R."/>
            <person name="Rashid M.M."/>
            <person name="Khan S.A."/>
            <person name="Rahman M.S."/>
            <person name="Alam M."/>
        </authorList>
    </citation>
    <scope>NUCLEOTIDE SEQUENCE [LARGE SCALE GENOMIC DNA]</scope>
    <source>
        <strain evidence="2">cv. CVL-1</strain>
        <tissue evidence="1">Whole seedling</tissue>
    </source>
</reference>
<protein>
    <submittedName>
        <fullName evidence="1">Coatomer subunit beta-like protein</fullName>
    </submittedName>
</protein>